<dbReference type="PANTHER" id="PTHR35848:SF6">
    <property type="entry name" value="CUPIN TYPE-2 DOMAIN-CONTAINING PROTEIN"/>
    <property type="match status" value="1"/>
</dbReference>
<dbReference type="STRING" id="642227.HA49_15455"/>
<evidence type="ECO:0000256" key="2">
    <source>
        <dbReference type="SAM" id="SignalP"/>
    </source>
</evidence>
<comment type="caution">
    <text evidence="4">The sequence shown here is derived from an EMBL/GenBank/DDBJ whole genome shotgun (WGS) entry which is preliminary data.</text>
</comment>
<dbReference type="Pfam" id="PF07883">
    <property type="entry name" value="Cupin_2"/>
    <property type="match status" value="1"/>
</dbReference>
<dbReference type="InterPro" id="IPR011051">
    <property type="entry name" value="RmlC_Cupin_sf"/>
</dbReference>
<dbReference type="EMBL" id="JPKR02000003">
    <property type="protein sequence ID" value="KGD72155.1"/>
    <property type="molecule type" value="Genomic_DNA"/>
</dbReference>
<dbReference type="GO" id="GO:0046872">
    <property type="term" value="F:metal ion binding"/>
    <property type="evidence" value="ECO:0007669"/>
    <property type="project" value="UniProtKB-KW"/>
</dbReference>
<dbReference type="CDD" id="cd02221">
    <property type="entry name" value="cupin_TM1287-like"/>
    <property type="match status" value="1"/>
</dbReference>
<name>A0A095VBV7_9GAMM</name>
<evidence type="ECO:0000259" key="3">
    <source>
        <dbReference type="Pfam" id="PF07883"/>
    </source>
</evidence>
<dbReference type="Proteomes" id="UP000029577">
    <property type="component" value="Unassembled WGS sequence"/>
</dbReference>
<keyword evidence="5" id="KW-1185">Reference proteome</keyword>
<dbReference type="PANTHER" id="PTHR35848">
    <property type="entry name" value="OXALATE-BINDING PROTEIN"/>
    <property type="match status" value="1"/>
</dbReference>
<dbReference type="AlphaFoldDB" id="A0A095VBV7"/>
<feature type="signal peptide" evidence="2">
    <location>
        <begin position="1"/>
        <end position="22"/>
    </location>
</feature>
<dbReference type="RefSeq" id="WP_038021456.1">
    <property type="nucleotide sequence ID" value="NZ_JPKR02000003.1"/>
</dbReference>
<sequence>MRKLTAALVCVAVLLPVSLANAQIITRAQQQKMEKQGLGGGKGSVEAAFAFTRDKASAGQAIKEISWLTLKPGTSIGYHKHIDNEDAYIIVSGSGLFKDADGKDYPVSAGDITIVRKGESHGLTNNGKQPLVLVDVIAAQQ</sequence>
<organism evidence="4 5">
    <name type="scientific">Tatumella morbirosei</name>
    <dbReference type="NCBI Taxonomy" id="642227"/>
    <lineage>
        <taxon>Bacteria</taxon>
        <taxon>Pseudomonadati</taxon>
        <taxon>Pseudomonadota</taxon>
        <taxon>Gammaproteobacteria</taxon>
        <taxon>Enterobacterales</taxon>
        <taxon>Erwiniaceae</taxon>
        <taxon>Tatumella</taxon>
    </lineage>
</organism>
<evidence type="ECO:0000313" key="5">
    <source>
        <dbReference type="Proteomes" id="UP000029577"/>
    </source>
</evidence>
<proteinExistence type="predicted"/>
<dbReference type="InterPro" id="IPR013096">
    <property type="entry name" value="Cupin_2"/>
</dbReference>
<feature type="domain" description="Cupin type-2" evidence="3">
    <location>
        <begin position="67"/>
        <end position="136"/>
    </location>
</feature>
<dbReference type="eggNOG" id="COG0662">
    <property type="taxonomic scope" value="Bacteria"/>
</dbReference>
<dbReference type="OrthoDB" id="116921at2"/>
<evidence type="ECO:0000256" key="1">
    <source>
        <dbReference type="ARBA" id="ARBA00022723"/>
    </source>
</evidence>
<dbReference type="InterPro" id="IPR051610">
    <property type="entry name" value="GPI/OXD"/>
</dbReference>
<gene>
    <name evidence="4" type="ORF">HA49_15455</name>
</gene>
<protein>
    <submittedName>
        <fullName evidence="4">Mannose-1-phosphate guanyltransferase</fullName>
    </submittedName>
</protein>
<dbReference type="GO" id="GO:0016740">
    <property type="term" value="F:transferase activity"/>
    <property type="evidence" value="ECO:0007669"/>
    <property type="project" value="UniProtKB-KW"/>
</dbReference>
<feature type="chain" id="PRO_5001911746" evidence="2">
    <location>
        <begin position="23"/>
        <end position="141"/>
    </location>
</feature>
<accession>A0A095VBV7</accession>
<reference evidence="4" key="1">
    <citation type="submission" date="2014-12" db="EMBL/GenBank/DDBJ databases">
        <title>The draft genome of the Tatumella morbirosei type strain, LMG23360T isolated from pineapple rot.</title>
        <authorList>
            <person name="Smits T.H."/>
            <person name="Palmer M."/>
            <person name="Venter S.N."/>
            <person name="Duffy B."/>
            <person name="Steenkamp E.T."/>
            <person name="Chan W.Y."/>
            <person name="Coutinho T.A."/>
            <person name="Coetzee M.P."/>
            <person name="De Maayer P."/>
        </authorList>
    </citation>
    <scope>NUCLEOTIDE SEQUENCE [LARGE SCALE GENOMIC DNA]</scope>
    <source>
        <strain evidence="4">LMG 23360</strain>
    </source>
</reference>
<dbReference type="InterPro" id="IPR014710">
    <property type="entry name" value="RmlC-like_jellyroll"/>
</dbReference>
<dbReference type="SUPFAM" id="SSF51182">
    <property type="entry name" value="RmlC-like cupins"/>
    <property type="match status" value="1"/>
</dbReference>
<keyword evidence="1" id="KW-0479">Metal-binding</keyword>
<evidence type="ECO:0000313" key="4">
    <source>
        <dbReference type="EMBL" id="KGD72155.1"/>
    </source>
</evidence>
<keyword evidence="2" id="KW-0732">Signal</keyword>
<dbReference type="Gene3D" id="2.60.120.10">
    <property type="entry name" value="Jelly Rolls"/>
    <property type="match status" value="1"/>
</dbReference>